<feature type="transmembrane region" description="Helical" evidence="1">
    <location>
        <begin position="126"/>
        <end position="145"/>
    </location>
</feature>
<feature type="transmembrane region" description="Helical" evidence="1">
    <location>
        <begin position="15"/>
        <end position="33"/>
    </location>
</feature>
<sequence length="248" mass="27161">MLSLFKEISFEEFKITTIVLLFFVASFGTMVILKLEERCDDKHLTLGFLISAINLVGLTGSLGFVAFDNAGSLEMIDASDVALTTKVAMLCSFWSFGLFFVCQSLSAGGKLLDITGVYRKVFNKHGLGSILWHVNALIVVILYFFGVEAMVSQYNLEYPEVKNLVLMIVNVIGAPFIAFTCFAAFIPRFSRLNVQCINLVSSVFAFGTFVPSISYVAPVISVVISFSIMISIVLSAIGVKYVMGQDGE</sequence>
<protein>
    <submittedName>
        <fullName evidence="2">Uncharacterized protein</fullName>
    </submittedName>
</protein>
<dbReference type="Proteomes" id="UP000863257">
    <property type="component" value="Unassembled WGS sequence"/>
</dbReference>
<keyword evidence="1" id="KW-1133">Transmembrane helix</keyword>
<comment type="caution">
    <text evidence="2">The sequence shown here is derived from an EMBL/GenBank/DDBJ whole genome shotgun (WGS) entry which is preliminary data.</text>
</comment>
<feature type="transmembrane region" description="Helical" evidence="1">
    <location>
        <begin position="45"/>
        <end position="67"/>
    </location>
</feature>
<feature type="transmembrane region" description="Helical" evidence="1">
    <location>
        <begin position="165"/>
        <end position="185"/>
    </location>
</feature>
<name>A0A8H9K5F1_VIBVL</name>
<keyword evidence="1" id="KW-0472">Membrane</keyword>
<organism evidence="2 3">
    <name type="scientific">Vibrio vulnificus</name>
    <dbReference type="NCBI Taxonomy" id="672"/>
    <lineage>
        <taxon>Bacteria</taxon>
        <taxon>Pseudomonadati</taxon>
        <taxon>Pseudomonadota</taxon>
        <taxon>Gammaproteobacteria</taxon>
        <taxon>Vibrionales</taxon>
        <taxon>Vibrionaceae</taxon>
        <taxon>Vibrio</taxon>
    </lineage>
</organism>
<keyword evidence="1" id="KW-0812">Transmembrane</keyword>
<proteinExistence type="predicted"/>
<evidence type="ECO:0000313" key="2">
    <source>
        <dbReference type="EMBL" id="HAS8538444.1"/>
    </source>
</evidence>
<reference evidence="2" key="2">
    <citation type="submission" date="2019-01" db="EMBL/GenBank/DDBJ databases">
        <authorList>
            <consortium name="NCBI Pathogen Detection Project"/>
        </authorList>
    </citation>
    <scope>NUCLEOTIDE SEQUENCE</scope>
    <source>
        <strain evidence="2">BCW_3452</strain>
    </source>
</reference>
<evidence type="ECO:0000256" key="1">
    <source>
        <dbReference type="SAM" id="Phobius"/>
    </source>
</evidence>
<evidence type="ECO:0000313" key="3">
    <source>
        <dbReference type="Proteomes" id="UP000863257"/>
    </source>
</evidence>
<feature type="transmembrane region" description="Helical" evidence="1">
    <location>
        <begin position="87"/>
        <end position="105"/>
    </location>
</feature>
<feature type="transmembrane region" description="Helical" evidence="1">
    <location>
        <begin position="223"/>
        <end position="243"/>
    </location>
</feature>
<accession>A0A8H9K5F1</accession>
<reference evidence="2" key="1">
    <citation type="journal article" date="2018" name="Genome Biol.">
        <title>SKESA: strategic k-mer extension for scrupulous assemblies.</title>
        <authorList>
            <person name="Souvorov A."/>
            <person name="Agarwala R."/>
            <person name="Lipman D.J."/>
        </authorList>
    </citation>
    <scope>NUCLEOTIDE SEQUENCE</scope>
    <source>
        <strain evidence="2">BCW_3452</strain>
    </source>
</reference>
<dbReference type="AlphaFoldDB" id="A0A8H9K5F1"/>
<gene>
    <name evidence="2" type="ORF">I7730_01360</name>
</gene>
<dbReference type="EMBL" id="DACRBY010000001">
    <property type="protein sequence ID" value="HAS8538444.1"/>
    <property type="molecule type" value="Genomic_DNA"/>
</dbReference>
<feature type="transmembrane region" description="Helical" evidence="1">
    <location>
        <begin position="197"/>
        <end position="217"/>
    </location>
</feature>